<evidence type="ECO:0000313" key="2">
    <source>
        <dbReference type="EMBL" id="SFQ33298.1"/>
    </source>
</evidence>
<reference evidence="3" key="1">
    <citation type="submission" date="2016-10" db="EMBL/GenBank/DDBJ databases">
        <authorList>
            <person name="Varghese N."/>
            <person name="Submissions S."/>
        </authorList>
    </citation>
    <scope>NUCLEOTIDE SEQUENCE [LARGE SCALE GENOMIC DNA]</scope>
    <source>
        <strain evidence="3">DSM 11706</strain>
    </source>
</reference>
<dbReference type="EMBL" id="FOXU01000002">
    <property type="protein sequence ID" value="SFQ33298.1"/>
    <property type="molecule type" value="Genomic_DNA"/>
</dbReference>
<gene>
    <name evidence="2" type="ORF">SAMN05421670_1622</name>
</gene>
<keyword evidence="1" id="KW-0472">Membrane</keyword>
<protein>
    <submittedName>
        <fullName evidence="2">Uncharacterized protein</fullName>
    </submittedName>
</protein>
<name>A0A1I5XMX1_9BACI</name>
<keyword evidence="1" id="KW-1133">Transmembrane helix</keyword>
<organism evidence="2 3">
    <name type="scientific">Psychrobacillus psychrotolerans</name>
    <dbReference type="NCBI Taxonomy" id="126156"/>
    <lineage>
        <taxon>Bacteria</taxon>
        <taxon>Bacillati</taxon>
        <taxon>Bacillota</taxon>
        <taxon>Bacilli</taxon>
        <taxon>Bacillales</taxon>
        <taxon>Bacillaceae</taxon>
        <taxon>Psychrobacillus</taxon>
    </lineage>
</organism>
<evidence type="ECO:0000256" key="1">
    <source>
        <dbReference type="SAM" id="Phobius"/>
    </source>
</evidence>
<proteinExistence type="predicted"/>
<feature type="transmembrane region" description="Helical" evidence="1">
    <location>
        <begin position="41"/>
        <end position="67"/>
    </location>
</feature>
<keyword evidence="3" id="KW-1185">Reference proteome</keyword>
<accession>A0A1I5XMX1</accession>
<dbReference type="RefSeq" id="WP_093536005.1">
    <property type="nucleotide sequence ID" value="NZ_CP183885.1"/>
</dbReference>
<evidence type="ECO:0000313" key="3">
    <source>
        <dbReference type="Proteomes" id="UP000198734"/>
    </source>
</evidence>
<feature type="transmembrane region" description="Helical" evidence="1">
    <location>
        <begin position="12"/>
        <end position="35"/>
    </location>
</feature>
<dbReference type="AlphaFoldDB" id="A0A1I5XMX1"/>
<keyword evidence="1" id="KW-0812">Transmembrane</keyword>
<sequence>MGKESMVSLTIHHYIWIILFCIFGILFAIYILIATGNNPPLVVFILSAIGTGGTGAIIGGIIGNSLVNFHKALFKVQGQKKR</sequence>
<dbReference type="Proteomes" id="UP000198734">
    <property type="component" value="Unassembled WGS sequence"/>
</dbReference>